<evidence type="ECO:0000313" key="3">
    <source>
        <dbReference type="Proteomes" id="UP001219567"/>
    </source>
</evidence>
<gene>
    <name evidence="2" type="ORF">MYAM1_003965</name>
</gene>
<accession>A0AAJ6CIA8</accession>
<reference evidence="2 3" key="1">
    <citation type="submission" date="2023-03" db="EMBL/GenBank/DDBJ databases">
        <title>Mating type loci evolution in Malassezia.</title>
        <authorList>
            <person name="Coelho M.A."/>
        </authorList>
    </citation>
    <scope>NUCLEOTIDE SEQUENCE [LARGE SCALE GENOMIC DNA]</scope>
    <source>
        <strain evidence="2 3">CBS 9725</strain>
    </source>
</reference>
<keyword evidence="3" id="KW-1185">Reference proteome</keyword>
<dbReference type="AlphaFoldDB" id="A0AAJ6CIA8"/>
<organism evidence="2 3">
    <name type="scientific">Malassezia yamatoensis</name>
    <dbReference type="NCBI Taxonomy" id="253288"/>
    <lineage>
        <taxon>Eukaryota</taxon>
        <taxon>Fungi</taxon>
        <taxon>Dikarya</taxon>
        <taxon>Basidiomycota</taxon>
        <taxon>Ustilaginomycotina</taxon>
        <taxon>Malasseziomycetes</taxon>
        <taxon>Malasseziales</taxon>
        <taxon>Malasseziaceae</taxon>
        <taxon>Malassezia</taxon>
    </lineage>
</organism>
<feature type="region of interest" description="Disordered" evidence="1">
    <location>
        <begin position="1"/>
        <end position="28"/>
    </location>
</feature>
<dbReference type="EMBL" id="CP119949">
    <property type="protein sequence ID" value="WFD01203.1"/>
    <property type="molecule type" value="Genomic_DNA"/>
</dbReference>
<dbReference type="Proteomes" id="UP001219567">
    <property type="component" value="Chromosome 7"/>
</dbReference>
<name>A0AAJ6CIA8_9BASI</name>
<evidence type="ECO:0000256" key="1">
    <source>
        <dbReference type="SAM" id="MobiDB-lite"/>
    </source>
</evidence>
<evidence type="ECO:0000313" key="2">
    <source>
        <dbReference type="EMBL" id="WFD01203.1"/>
    </source>
</evidence>
<protein>
    <submittedName>
        <fullName evidence="2">Uncharacterized protein</fullName>
    </submittedName>
</protein>
<sequence length="112" mass="12817">MEQDMAISQRDYPYFDASDSSTSNDGSLKKSFSAFGLDKEREEKDYLEQESDRLGTSPVTPDLITFKHVFYERPTRIIDMQVLHSKSDKEPVLFGFNEKTPKADCDTVAVRP</sequence>
<proteinExistence type="predicted"/>